<dbReference type="Gene3D" id="3.90.190.20">
    <property type="entry name" value="Mur ligase, C-terminal domain"/>
    <property type="match status" value="1"/>
</dbReference>
<keyword evidence="5 7" id="KW-0547">Nucleotide-binding</keyword>
<dbReference type="InterPro" id="IPR004101">
    <property type="entry name" value="Mur_ligase_C"/>
</dbReference>
<comment type="function">
    <text evidence="7 8">Cell wall formation. Catalyzes the addition of glutamate to the nucleotide precursor UDP-N-acetylmuramoyl-L-alanine (UMA).</text>
</comment>
<evidence type="ECO:0000313" key="11">
    <source>
        <dbReference type="EMBL" id="WMW78222.1"/>
    </source>
</evidence>
<feature type="domain" description="Mur ligase C-terminal" evidence="9">
    <location>
        <begin position="307"/>
        <end position="420"/>
    </location>
</feature>
<keyword evidence="4 7" id="KW-0436">Ligase</keyword>
<keyword evidence="7 8" id="KW-0573">Peptidoglycan synthesis</keyword>
<dbReference type="Pfam" id="PF02875">
    <property type="entry name" value="Mur_ligase_C"/>
    <property type="match status" value="1"/>
</dbReference>
<proteinExistence type="inferred from homology"/>
<keyword evidence="7 8" id="KW-0133">Cell shape</keyword>
<keyword evidence="12" id="KW-1185">Reference proteome</keyword>
<dbReference type="RefSeq" id="WP_309532540.1">
    <property type="nucleotide sequence ID" value="NZ_CP133721.1"/>
</dbReference>
<reference evidence="11" key="1">
    <citation type="submission" date="2023-09" db="EMBL/GenBank/DDBJ databases">
        <title>Flavobacterium sp. 20NA77.7 isolated from freshwater.</title>
        <authorList>
            <person name="Le V."/>
            <person name="Ko S.-R."/>
            <person name="Ahn C.-Y."/>
            <person name="Oh H.-M."/>
        </authorList>
    </citation>
    <scope>NUCLEOTIDE SEQUENCE</scope>
    <source>
        <strain evidence="11">20NA77.7</strain>
    </source>
</reference>
<evidence type="ECO:0000313" key="12">
    <source>
        <dbReference type="Proteomes" id="UP001180481"/>
    </source>
</evidence>
<evidence type="ECO:0000256" key="6">
    <source>
        <dbReference type="ARBA" id="ARBA00022840"/>
    </source>
</evidence>
<organism evidence="11 12">
    <name type="scientific">Flavobacterium nakdongensis</name>
    <dbReference type="NCBI Taxonomy" id="3073563"/>
    <lineage>
        <taxon>Bacteria</taxon>
        <taxon>Pseudomonadati</taxon>
        <taxon>Bacteroidota</taxon>
        <taxon>Flavobacteriia</taxon>
        <taxon>Flavobacteriales</taxon>
        <taxon>Flavobacteriaceae</taxon>
        <taxon>Flavobacterium</taxon>
    </lineage>
</organism>
<sequence>MRLVVLGGGESGVGTAILGKKKGYDVFVSDFGKIKENYREVLSNNGIAWEDEKHTEALIMNADVVMKSPGIPDKAPIVKKLKDATIPVISEIEFAAPFTEAITIGITGSNGKTTTTLLTYHLLKQANLNVGLAGNIGKSFAWQVAENKHDVYVLELSSFQLDGISTYKPHIAIITNISPDHLDRYNYDYNLYIDAKFRITMNQTASDYLIIDADDEAISNWLQKHTIKATTIPFSLTKQLDFGGSVDANNMNINLNQDIFTMPIHQLALEGKHNVKNAMAATTVAQLMKIRKETIRESLTNFQGAEHRLEKVLKIQNVQYINDSKATNVNATFFALDSMTTPTVWIVGGVDKGNDYDELMPLVREKVRGIICLGVDNKKLVEKFENVVEVLVETTSMNEAVKIANKIAEKGDTVLLSPACASFDLFENYEDRGRQFKQAVQNL</sequence>
<comment type="catalytic activity">
    <reaction evidence="7 8">
        <text>UDP-N-acetyl-alpha-D-muramoyl-L-alanine + D-glutamate + ATP = UDP-N-acetyl-alpha-D-muramoyl-L-alanyl-D-glutamate + ADP + phosphate + H(+)</text>
        <dbReference type="Rhea" id="RHEA:16429"/>
        <dbReference type="ChEBI" id="CHEBI:15378"/>
        <dbReference type="ChEBI" id="CHEBI:29986"/>
        <dbReference type="ChEBI" id="CHEBI:30616"/>
        <dbReference type="ChEBI" id="CHEBI:43474"/>
        <dbReference type="ChEBI" id="CHEBI:83898"/>
        <dbReference type="ChEBI" id="CHEBI:83900"/>
        <dbReference type="ChEBI" id="CHEBI:456216"/>
        <dbReference type="EC" id="6.3.2.9"/>
    </reaction>
</comment>
<gene>
    <name evidence="7 11" type="primary">murD</name>
    <name evidence="11" type="ORF">RF683_01915</name>
</gene>
<comment type="subcellular location">
    <subcellularLocation>
        <location evidence="1 7 8">Cytoplasm</location>
    </subcellularLocation>
</comment>
<dbReference type="GO" id="GO:0008764">
    <property type="term" value="F:UDP-N-acetylmuramoylalanine-D-glutamate ligase activity"/>
    <property type="evidence" value="ECO:0007669"/>
    <property type="project" value="UniProtKB-EC"/>
</dbReference>
<evidence type="ECO:0000256" key="3">
    <source>
        <dbReference type="ARBA" id="ARBA00022490"/>
    </source>
</evidence>
<comment type="similarity">
    <text evidence="7">Belongs to the MurCDEF family.</text>
</comment>
<keyword evidence="7 8" id="KW-0961">Cell wall biogenesis/degradation</keyword>
<dbReference type="HAMAP" id="MF_00639">
    <property type="entry name" value="MurD"/>
    <property type="match status" value="1"/>
</dbReference>
<dbReference type="EC" id="6.3.2.9" evidence="7 8"/>
<dbReference type="Gene3D" id="3.40.50.720">
    <property type="entry name" value="NAD(P)-binding Rossmann-like Domain"/>
    <property type="match status" value="1"/>
</dbReference>
<comment type="pathway">
    <text evidence="2 7 8">Cell wall biogenesis; peptidoglycan biosynthesis.</text>
</comment>
<feature type="binding site" evidence="7">
    <location>
        <begin position="108"/>
        <end position="114"/>
    </location>
    <ligand>
        <name>ATP</name>
        <dbReference type="ChEBI" id="CHEBI:30616"/>
    </ligand>
</feature>
<evidence type="ECO:0000256" key="5">
    <source>
        <dbReference type="ARBA" id="ARBA00022741"/>
    </source>
</evidence>
<keyword evidence="7 8" id="KW-0131">Cell cycle</keyword>
<protein>
    <recommendedName>
        <fullName evidence="7 8">UDP-N-acetylmuramoylalanine--D-glutamate ligase</fullName>
        <ecNumber evidence="7 8">6.3.2.9</ecNumber>
    </recommendedName>
    <alternativeName>
        <fullName evidence="7">D-glutamic acid-adding enzyme</fullName>
    </alternativeName>
    <alternativeName>
        <fullName evidence="7">UDP-N-acetylmuramoyl-L-alanyl-D-glutamate synthetase</fullName>
    </alternativeName>
</protein>
<evidence type="ECO:0000256" key="2">
    <source>
        <dbReference type="ARBA" id="ARBA00004752"/>
    </source>
</evidence>
<evidence type="ECO:0000256" key="4">
    <source>
        <dbReference type="ARBA" id="ARBA00022598"/>
    </source>
</evidence>
<accession>A0ABY9RDG6</accession>
<evidence type="ECO:0000256" key="8">
    <source>
        <dbReference type="RuleBase" id="RU003664"/>
    </source>
</evidence>
<dbReference type="PANTHER" id="PTHR43692:SF1">
    <property type="entry name" value="UDP-N-ACETYLMURAMOYLALANINE--D-GLUTAMATE LIGASE"/>
    <property type="match status" value="1"/>
</dbReference>
<dbReference type="EMBL" id="CP133721">
    <property type="protein sequence ID" value="WMW78222.1"/>
    <property type="molecule type" value="Genomic_DNA"/>
</dbReference>
<keyword evidence="6 7" id="KW-0067">ATP-binding</keyword>
<keyword evidence="3 7" id="KW-0963">Cytoplasm</keyword>
<dbReference type="Proteomes" id="UP001180481">
    <property type="component" value="Chromosome"/>
</dbReference>
<dbReference type="InterPro" id="IPR036565">
    <property type="entry name" value="Mur-like_cat_sf"/>
</dbReference>
<dbReference type="InterPro" id="IPR005762">
    <property type="entry name" value="MurD"/>
</dbReference>
<dbReference type="InterPro" id="IPR013221">
    <property type="entry name" value="Mur_ligase_cen"/>
</dbReference>
<dbReference type="Gene3D" id="3.40.1190.10">
    <property type="entry name" value="Mur-like, catalytic domain"/>
    <property type="match status" value="1"/>
</dbReference>
<feature type="domain" description="Mur ligase central" evidence="10">
    <location>
        <begin position="106"/>
        <end position="285"/>
    </location>
</feature>
<dbReference type="NCBIfam" id="TIGR01087">
    <property type="entry name" value="murD"/>
    <property type="match status" value="1"/>
</dbReference>
<dbReference type="SUPFAM" id="SSF53623">
    <property type="entry name" value="MurD-like peptide ligases, catalytic domain"/>
    <property type="match status" value="1"/>
</dbReference>
<dbReference type="InterPro" id="IPR036615">
    <property type="entry name" value="Mur_ligase_C_dom_sf"/>
</dbReference>
<dbReference type="SUPFAM" id="SSF51984">
    <property type="entry name" value="MurCD N-terminal domain"/>
    <property type="match status" value="1"/>
</dbReference>
<evidence type="ECO:0000256" key="1">
    <source>
        <dbReference type="ARBA" id="ARBA00004496"/>
    </source>
</evidence>
<name>A0ABY9RDG6_9FLAO</name>
<dbReference type="Pfam" id="PF21377">
    <property type="entry name" value="MurD_N"/>
    <property type="match status" value="1"/>
</dbReference>
<dbReference type="PANTHER" id="PTHR43692">
    <property type="entry name" value="UDP-N-ACETYLMURAMOYLALANINE--D-GLUTAMATE LIGASE"/>
    <property type="match status" value="1"/>
</dbReference>
<dbReference type="Pfam" id="PF08245">
    <property type="entry name" value="Mur_ligase_M"/>
    <property type="match status" value="1"/>
</dbReference>
<dbReference type="SUPFAM" id="SSF53244">
    <property type="entry name" value="MurD-like peptide ligases, peptide-binding domain"/>
    <property type="match status" value="1"/>
</dbReference>
<evidence type="ECO:0000259" key="10">
    <source>
        <dbReference type="Pfam" id="PF08245"/>
    </source>
</evidence>
<keyword evidence="7 8" id="KW-0132">Cell division</keyword>
<evidence type="ECO:0000259" key="9">
    <source>
        <dbReference type="Pfam" id="PF02875"/>
    </source>
</evidence>
<evidence type="ECO:0000256" key="7">
    <source>
        <dbReference type="HAMAP-Rule" id="MF_00639"/>
    </source>
</evidence>